<sequence length="130" mass="13286">MGCPQVCSGAVLQCSFGVAPAVLNVLPINRTLTSSMPAANIMDHIPLVNIGTFGMCQSPANPMVAAATAAALGVLTPMPCIPATASPWIPGAPTLLLGNMPALDANCTLMCNWAGVIKINMPGQMQMLIP</sequence>
<dbReference type="InterPro" id="IPR025460">
    <property type="entry name" value="DUF4280"/>
</dbReference>
<accession>A0ABY1BKI2</accession>
<evidence type="ECO:0008006" key="3">
    <source>
        <dbReference type="Google" id="ProtNLM"/>
    </source>
</evidence>
<keyword evidence="2" id="KW-1185">Reference proteome</keyword>
<dbReference type="Pfam" id="PF14107">
    <property type="entry name" value="DUF4280"/>
    <property type="match status" value="1"/>
</dbReference>
<dbReference type="EMBL" id="FOFP01000014">
    <property type="protein sequence ID" value="SER05811.1"/>
    <property type="molecule type" value="Genomic_DNA"/>
</dbReference>
<dbReference type="Proteomes" id="UP000198512">
    <property type="component" value="Unassembled WGS sequence"/>
</dbReference>
<organism evidence="1 2">
    <name type="scientific">Pseudomonas cuatrocienegasensis</name>
    <dbReference type="NCBI Taxonomy" id="543360"/>
    <lineage>
        <taxon>Bacteria</taxon>
        <taxon>Pseudomonadati</taxon>
        <taxon>Pseudomonadota</taxon>
        <taxon>Gammaproteobacteria</taxon>
        <taxon>Pseudomonadales</taxon>
        <taxon>Pseudomonadaceae</taxon>
        <taxon>Pseudomonas</taxon>
    </lineage>
</organism>
<comment type="caution">
    <text evidence="1">The sequence shown here is derived from an EMBL/GenBank/DDBJ whole genome shotgun (WGS) entry which is preliminary data.</text>
</comment>
<name>A0ABY1BKI2_9PSED</name>
<proteinExistence type="predicted"/>
<reference evidence="1 2" key="1">
    <citation type="submission" date="2016-10" db="EMBL/GenBank/DDBJ databases">
        <authorList>
            <person name="Varghese N."/>
            <person name="Submissions S."/>
        </authorList>
    </citation>
    <scope>NUCLEOTIDE SEQUENCE [LARGE SCALE GENOMIC DNA]</scope>
    <source>
        <strain evidence="1 2">CIP 109853</strain>
    </source>
</reference>
<protein>
    <recommendedName>
        <fullName evidence="3">DUF4280 domain-containing protein</fullName>
    </recommendedName>
</protein>
<dbReference type="RefSeq" id="WP_069519120.1">
    <property type="nucleotide sequence ID" value="NZ_FOFP01000014.1"/>
</dbReference>
<evidence type="ECO:0000313" key="1">
    <source>
        <dbReference type="EMBL" id="SER05811.1"/>
    </source>
</evidence>
<evidence type="ECO:0000313" key="2">
    <source>
        <dbReference type="Proteomes" id="UP000198512"/>
    </source>
</evidence>
<gene>
    <name evidence="1" type="ORF">SAMN05216600_11457</name>
</gene>